<sequence length="108" mass="12048">MSKTISGVPECILREDWTAMFTQYGFTPETIASLEFHADGVYAVVFEVNPEHGGLIFDQASEGFVKHRVFIPVVEDPEDVEKGIHRSPAMTAFAKQRLDELNEEADCG</sequence>
<dbReference type="Proteomes" id="UP001484097">
    <property type="component" value="Unassembled WGS sequence"/>
</dbReference>
<organism evidence="1 2">
    <name type="scientific">Citricoccus nitrophenolicus</name>
    <dbReference type="NCBI Taxonomy" id="863575"/>
    <lineage>
        <taxon>Bacteria</taxon>
        <taxon>Bacillati</taxon>
        <taxon>Actinomycetota</taxon>
        <taxon>Actinomycetes</taxon>
        <taxon>Micrococcales</taxon>
        <taxon>Micrococcaceae</taxon>
        <taxon>Citricoccus</taxon>
    </lineage>
</organism>
<name>A0ABV0IE73_9MICC</name>
<accession>A0ABV0IE73</accession>
<dbReference type="EMBL" id="JBDXMX010000001">
    <property type="protein sequence ID" value="MEO9246468.1"/>
    <property type="molecule type" value="Genomic_DNA"/>
</dbReference>
<protein>
    <submittedName>
        <fullName evidence="1">Uncharacterized protein</fullName>
    </submittedName>
</protein>
<reference evidence="1 2" key="1">
    <citation type="submission" date="2024-05" db="EMBL/GenBank/DDBJ databases">
        <authorList>
            <person name="Yi C."/>
        </authorList>
    </citation>
    <scope>NUCLEOTIDE SEQUENCE [LARGE SCALE GENOMIC DNA]</scope>
    <source>
        <strain evidence="1 2">XS13</strain>
    </source>
</reference>
<comment type="caution">
    <text evidence="1">The sequence shown here is derived from an EMBL/GenBank/DDBJ whole genome shotgun (WGS) entry which is preliminary data.</text>
</comment>
<gene>
    <name evidence="1" type="ORF">ABDK96_02090</name>
</gene>
<evidence type="ECO:0000313" key="1">
    <source>
        <dbReference type="EMBL" id="MEO9246468.1"/>
    </source>
</evidence>
<dbReference type="RefSeq" id="WP_347918524.1">
    <property type="nucleotide sequence ID" value="NZ_JBDXMX010000001.1"/>
</dbReference>
<evidence type="ECO:0000313" key="2">
    <source>
        <dbReference type="Proteomes" id="UP001484097"/>
    </source>
</evidence>
<keyword evidence="2" id="KW-1185">Reference proteome</keyword>
<proteinExistence type="predicted"/>